<organism evidence="1 2">
    <name type="scientific">Streptomyces aurantiacus JA 4570</name>
    <dbReference type="NCBI Taxonomy" id="1286094"/>
    <lineage>
        <taxon>Bacteria</taxon>
        <taxon>Bacillati</taxon>
        <taxon>Actinomycetota</taxon>
        <taxon>Actinomycetes</taxon>
        <taxon>Kitasatosporales</taxon>
        <taxon>Streptomycetaceae</taxon>
        <taxon>Streptomyces</taxon>
        <taxon>Streptomyces aurantiacus group</taxon>
    </lineage>
</organism>
<keyword evidence="2" id="KW-1185">Reference proteome</keyword>
<sequence>MAAQVVVLTTYAEDESLLPVLRAGARVPHPGRGR</sequence>
<name>S3ZJ39_9ACTN</name>
<gene>
    <name evidence="1" type="ORF">STRAU_3728</name>
</gene>
<reference evidence="1 2" key="1">
    <citation type="submission" date="2013-02" db="EMBL/GenBank/DDBJ databases">
        <title>Draft Genome Sequence of Streptomyces aurantiacus, Which Produces Setomimycin.</title>
        <authorList>
            <person name="Gruening B.A."/>
            <person name="Praeg A."/>
            <person name="Erxleben A."/>
            <person name="Guenther S."/>
            <person name="Mueller M."/>
        </authorList>
    </citation>
    <scope>NUCLEOTIDE SEQUENCE [LARGE SCALE GENOMIC DNA]</scope>
    <source>
        <strain evidence="1 2">JA 4570</strain>
    </source>
</reference>
<protein>
    <submittedName>
        <fullName evidence="1">Uncharacterized protein</fullName>
    </submittedName>
</protein>
<dbReference type="Proteomes" id="UP000014629">
    <property type="component" value="Unassembled WGS sequence"/>
</dbReference>
<comment type="caution">
    <text evidence="1">The sequence shown here is derived from an EMBL/GenBank/DDBJ whole genome shotgun (WGS) entry which is preliminary data.</text>
</comment>
<evidence type="ECO:0000313" key="1">
    <source>
        <dbReference type="EMBL" id="EPH43198.1"/>
    </source>
</evidence>
<dbReference type="AlphaFoldDB" id="S3ZJ39"/>
<accession>S3ZJ39</accession>
<evidence type="ECO:0000313" key="2">
    <source>
        <dbReference type="Proteomes" id="UP000014629"/>
    </source>
</evidence>
<proteinExistence type="predicted"/>
<dbReference type="EMBL" id="AOPZ01000176">
    <property type="protein sequence ID" value="EPH43198.1"/>
    <property type="molecule type" value="Genomic_DNA"/>
</dbReference>